<dbReference type="AlphaFoldDB" id="A0A2I1I551"/>
<dbReference type="OrthoDB" id="3252468at2"/>
<accession>A0A2I1I551</accession>
<dbReference type="Pfam" id="PF00561">
    <property type="entry name" value="Abhydrolase_1"/>
    <property type="match status" value="1"/>
</dbReference>
<evidence type="ECO:0000259" key="4">
    <source>
        <dbReference type="Pfam" id="PF08386"/>
    </source>
</evidence>
<dbReference type="PANTHER" id="PTHR43248:SF25">
    <property type="entry name" value="AB HYDROLASE-1 DOMAIN-CONTAINING PROTEIN-RELATED"/>
    <property type="match status" value="1"/>
</dbReference>
<protein>
    <submittedName>
        <fullName evidence="5">Alpha/beta hydrolase</fullName>
    </submittedName>
</protein>
<name>A0A2I1I551_9ACTO</name>
<sequence length="548" mass="57581">MIMKSKRRIAIVAVAGVLVLLLPFIVNAAMLLINSFRYSESSIRPSEPNAVSGTSSDDFYRQTINWGDCSTQQISDGSSVPPSDPQNYQCATLYAPLDWDEPSGEQITLSIAVHRSGVEDAPALFYNLGGPGGAAVSSLVGQVESGLGDAVVKMYDIVALDPRGVGASSPAICMTDAQRDAYATNGTLGEGGTAGGGVSGRDMDPAEIIAQAEELSAKIAEGCQQLSGNVYKHIDTVSVAKDFDMVRAILGQEKLNYLGYSYGTFVGALYADMFADKVGRFVLDGAIDPAMDINQVSDLQMEGFEASARHWLEECVAGKNCPFSGSVDDAVADLVAFLDAVADQPLETSDPHRPLTRNLAMTGIITGLYSSDSYSVLTGAMRQAVEDSDGSQLLYIADLSSDRQDDGTFASNSMDALIAVNNADYEPVGTPEEWAQAAEKLADTLPVFGTDAGYASAGLSAWPTDHAARHPVSAKGAQPIVVVGTTHDPATPYVMAQNLASQLESGVLVSVEGWSHTAYSKKTSTCVVDAVEGYLVDGTVPANGLSCS</sequence>
<dbReference type="Proteomes" id="UP000234545">
    <property type="component" value="Unassembled WGS sequence"/>
</dbReference>
<dbReference type="GO" id="GO:0016787">
    <property type="term" value="F:hydrolase activity"/>
    <property type="evidence" value="ECO:0007669"/>
    <property type="project" value="UniProtKB-KW"/>
</dbReference>
<dbReference type="InterPro" id="IPR051601">
    <property type="entry name" value="Serine_prot/Carboxylest_S33"/>
</dbReference>
<organism evidence="5 6">
    <name type="scientific">Schaalia turicensis</name>
    <dbReference type="NCBI Taxonomy" id="131111"/>
    <lineage>
        <taxon>Bacteria</taxon>
        <taxon>Bacillati</taxon>
        <taxon>Actinomycetota</taxon>
        <taxon>Actinomycetes</taxon>
        <taxon>Actinomycetales</taxon>
        <taxon>Actinomycetaceae</taxon>
        <taxon>Schaalia</taxon>
    </lineage>
</organism>
<evidence type="ECO:0000256" key="2">
    <source>
        <dbReference type="ARBA" id="ARBA00022801"/>
    </source>
</evidence>
<dbReference type="Gene3D" id="3.40.50.1820">
    <property type="entry name" value="alpha/beta hydrolase"/>
    <property type="match status" value="1"/>
</dbReference>
<dbReference type="InterPro" id="IPR029058">
    <property type="entry name" value="AB_hydrolase_fold"/>
</dbReference>
<dbReference type="InterPro" id="IPR013595">
    <property type="entry name" value="Pept_S33_TAP-like_C"/>
</dbReference>
<feature type="domain" description="Peptidase S33 tripeptidyl aminopeptidase-like C-terminal" evidence="4">
    <location>
        <begin position="446"/>
        <end position="547"/>
    </location>
</feature>
<reference evidence="5 6" key="1">
    <citation type="submission" date="2017-12" db="EMBL/GenBank/DDBJ databases">
        <title>Phylogenetic diversity of female urinary microbiome.</title>
        <authorList>
            <person name="Thomas-White K."/>
            <person name="Wolfe A.J."/>
        </authorList>
    </citation>
    <scope>NUCLEOTIDE SEQUENCE [LARGE SCALE GENOMIC DNA]</scope>
    <source>
        <strain evidence="5 6">UMB0250</strain>
    </source>
</reference>
<comment type="similarity">
    <text evidence="1">Belongs to the peptidase S33 family.</text>
</comment>
<keyword evidence="2 5" id="KW-0378">Hydrolase</keyword>
<evidence type="ECO:0000259" key="3">
    <source>
        <dbReference type="Pfam" id="PF00561"/>
    </source>
</evidence>
<dbReference type="EMBL" id="PKKJ01000004">
    <property type="protein sequence ID" value="PKY66266.1"/>
    <property type="molecule type" value="Genomic_DNA"/>
</dbReference>
<dbReference type="SUPFAM" id="SSF53474">
    <property type="entry name" value="alpha/beta-Hydrolases"/>
    <property type="match status" value="1"/>
</dbReference>
<evidence type="ECO:0000256" key="1">
    <source>
        <dbReference type="ARBA" id="ARBA00010088"/>
    </source>
</evidence>
<dbReference type="PANTHER" id="PTHR43248">
    <property type="entry name" value="2-SUCCINYL-6-HYDROXY-2,4-CYCLOHEXADIENE-1-CARBOXYLATE SYNTHASE"/>
    <property type="match status" value="1"/>
</dbReference>
<evidence type="ECO:0000313" key="6">
    <source>
        <dbReference type="Proteomes" id="UP000234545"/>
    </source>
</evidence>
<feature type="domain" description="AB hydrolase-1" evidence="3">
    <location>
        <begin position="129"/>
        <end position="325"/>
    </location>
</feature>
<evidence type="ECO:0000313" key="5">
    <source>
        <dbReference type="EMBL" id="PKY66266.1"/>
    </source>
</evidence>
<dbReference type="RefSeq" id="WP_101628031.1">
    <property type="nucleotide sequence ID" value="NZ_PKKJ01000004.1"/>
</dbReference>
<dbReference type="Pfam" id="PF08386">
    <property type="entry name" value="Abhydrolase_4"/>
    <property type="match status" value="1"/>
</dbReference>
<gene>
    <name evidence="5" type="ORF">CYJ25_04630</name>
</gene>
<comment type="caution">
    <text evidence="5">The sequence shown here is derived from an EMBL/GenBank/DDBJ whole genome shotgun (WGS) entry which is preliminary data.</text>
</comment>
<proteinExistence type="inferred from homology"/>
<dbReference type="InterPro" id="IPR000073">
    <property type="entry name" value="AB_hydrolase_1"/>
</dbReference>